<dbReference type="InterPro" id="IPR045851">
    <property type="entry name" value="AMP-bd_C_sf"/>
</dbReference>
<keyword evidence="4 5" id="KW-0067">ATP-binding</keyword>
<dbReference type="EMBL" id="SCWA01000003">
    <property type="protein sequence ID" value="TDL98691.1"/>
    <property type="molecule type" value="Genomic_DNA"/>
</dbReference>
<dbReference type="AlphaFoldDB" id="A0A4R6BFN6"/>
<protein>
    <recommendedName>
        <fullName evidence="5">2-succinylbenzoate--CoA ligase</fullName>
        <ecNumber evidence="5">6.2.1.26</ecNumber>
    </recommendedName>
    <alternativeName>
        <fullName evidence="5">o-succinylbenzoyl-CoA synthetase</fullName>
        <shortName evidence="5">OSB-CoA synthetase</shortName>
    </alternativeName>
</protein>
<feature type="domain" description="AMP-binding enzyme C-terminal" evidence="7">
    <location>
        <begin position="423"/>
        <end position="494"/>
    </location>
</feature>
<dbReference type="SUPFAM" id="SSF56801">
    <property type="entry name" value="Acetyl-CoA synthetase-like"/>
    <property type="match status" value="1"/>
</dbReference>
<evidence type="ECO:0000256" key="4">
    <source>
        <dbReference type="ARBA" id="ARBA00022840"/>
    </source>
</evidence>
<dbReference type="GO" id="GO:0006631">
    <property type="term" value="P:fatty acid metabolic process"/>
    <property type="evidence" value="ECO:0007669"/>
    <property type="project" value="TreeGrafter"/>
</dbReference>
<feature type="domain" description="AMP-dependent synthetase/ligase" evidence="6">
    <location>
        <begin position="54"/>
        <end position="374"/>
    </location>
</feature>
<dbReference type="UniPathway" id="UPA00079"/>
<comment type="similarity">
    <text evidence="5">Belongs to the ATP-dependent AMP-binding enzyme family. MenE subfamily.</text>
</comment>
<comment type="pathway">
    <text evidence="5">Quinol/quinone metabolism; 1,4-dihydroxy-2-naphthoate biosynthesis; 1,4-dihydroxy-2-naphthoate from chorismate: step 5/7.</text>
</comment>
<dbReference type="HAMAP" id="MF_00731">
    <property type="entry name" value="MenE"/>
    <property type="match status" value="1"/>
</dbReference>
<accession>A0A4R6BFN6</accession>
<dbReference type="GO" id="GO:0008756">
    <property type="term" value="F:o-succinylbenzoate-CoA ligase activity"/>
    <property type="evidence" value="ECO:0007669"/>
    <property type="project" value="UniProtKB-UniRule"/>
</dbReference>
<proteinExistence type="inferred from homology"/>
<keyword evidence="2 5" id="KW-0436">Ligase</keyword>
<evidence type="ECO:0000313" key="8">
    <source>
        <dbReference type="EMBL" id="TDL98691.1"/>
    </source>
</evidence>
<dbReference type="UniPathway" id="UPA01057">
    <property type="reaction ID" value="UER00166"/>
</dbReference>
<reference evidence="8 9" key="1">
    <citation type="submission" date="2019-01" db="EMBL/GenBank/DDBJ databases">
        <title>Draft genome sequences of the type strains of six Macrococcus species.</title>
        <authorList>
            <person name="Mazhar S."/>
            <person name="Altermann E."/>
            <person name="Hill C."/>
            <person name="Mcauliffe O."/>
        </authorList>
    </citation>
    <scope>NUCLEOTIDE SEQUENCE [LARGE SCALE GENOMIC DNA]</scope>
    <source>
        <strain evidence="8 9">CCM4811</strain>
    </source>
</reference>
<dbReference type="InterPro" id="IPR000873">
    <property type="entry name" value="AMP-dep_synth/lig_dom"/>
</dbReference>
<sequence>MKRKKVVTHSKKNVSRTSISSLNSHKFYFTRLLLKHARILKLKERRSVQHNLVKQAKERPDHIAVKFNESTLTFAELYEQASAVKDQLLEMELPSRIAVQPTNQLNSVIIMHAIVLAHIEMVLVNTHLTESEVKRQLDSIGVDVIITDNSYTSLSCIMPETLFKGMAERSAVTTYNPEDIMSIMFTSGTTGVQKAVPHTFLNHVASAERCKISFPFDRDSKWLLALPLYHISGLSVLVRSMMDGFTIVLFDKFDAEAINQSIAEDAITHISLVPQTLEWLLDAGLERHQLEGLLIGGAKLDDRTLEECLRRDLPVYTSFGMTETASQFITASPADMVNHPNSVGPVTDDIKVAAPLNGAGEILVRGDNVMKGYLYPEGANDTAFSGDYFMTGDVGHIKNGHLYVLDRRKDLIISGGENIYPSEIEQLILSIPDISACSVVGIPDAKWGEVPALVYESESDLDDKITKTLEEIAKYKRPVLYKRIKHLHRTSNSKVSRHRVKEWLLDEIQ</sequence>
<dbReference type="GO" id="GO:0031956">
    <property type="term" value="F:medium-chain fatty acid-CoA ligase activity"/>
    <property type="evidence" value="ECO:0007669"/>
    <property type="project" value="TreeGrafter"/>
</dbReference>
<evidence type="ECO:0000256" key="2">
    <source>
        <dbReference type="ARBA" id="ARBA00022598"/>
    </source>
</evidence>
<dbReference type="GO" id="GO:0009234">
    <property type="term" value="P:menaquinone biosynthetic process"/>
    <property type="evidence" value="ECO:0007669"/>
    <property type="project" value="UniProtKB-UniRule"/>
</dbReference>
<dbReference type="PANTHER" id="PTHR43201">
    <property type="entry name" value="ACYL-COA SYNTHETASE"/>
    <property type="match status" value="1"/>
</dbReference>
<gene>
    <name evidence="5 8" type="primary">menE</name>
    <name evidence="8" type="ORF">ERX27_02635</name>
</gene>
<evidence type="ECO:0000313" key="9">
    <source>
        <dbReference type="Proteomes" id="UP000295310"/>
    </source>
</evidence>
<keyword evidence="3 5" id="KW-0547">Nucleotide-binding</keyword>
<dbReference type="Gene3D" id="3.40.50.12780">
    <property type="entry name" value="N-terminal domain of ligase-like"/>
    <property type="match status" value="1"/>
</dbReference>
<dbReference type="Pfam" id="PF13193">
    <property type="entry name" value="AMP-binding_C"/>
    <property type="match status" value="1"/>
</dbReference>
<dbReference type="InterPro" id="IPR042099">
    <property type="entry name" value="ANL_N_sf"/>
</dbReference>
<dbReference type="InterPro" id="IPR025110">
    <property type="entry name" value="AMP-bd_C"/>
</dbReference>
<organism evidence="8 9">
    <name type="scientific">Macrococcus brunensis</name>
    <dbReference type="NCBI Taxonomy" id="198483"/>
    <lineage>
        <taxon>Bacteria</taxon>
        <taxon>Bacillati</taxon>
        <taxon>Bacillota</taxon>
        <taxon>Bacilli</taxon>
        <taxon>Bacillales</taxon>
        <taxon>Staphylococcaceae</taxon>
        <taxon>Macrococcus</taxon>
    </lineage>
</organism>
<dbReference type="Proteomes" id="UP000295310">
    <property type="component" value="Unassembled WGS sequence"/>
</dbReference>
<keyword evidence="1 5" id="KW-0474">Menaquinone biosynthesis</keyword>
<comment type="function">
    <text evidence="5">Converts 2-succinylbenzoate (OSB) to 2-succinylbenzoyl-CoA (OSB-CoA).</text>
</comment>
<comment type="catalytic activity">
    <reaction evidence="5">
        <text>2-succinylbenzoate + ATP + CoA = 2-succinylbenzoyl-CoA + AMP + diphosphate</text>
        <dbReference type="Rhea" id="RHEA:17009"/>
        <dbReference type="ChEBI" id="CHEBI:18325"/>
        <dbReference type="ChEBI" id="CHEBI:30616"/>
        <dbReference type="ChEBI" id="CHEBI:33019"/>
        <dbReference type="ChEBI" id="CHEBI:57287"/>
        <dbReference type="ChEBI" id="CHEBI:57364"/>
        <dbReference type="ChEBI" id="CHEBI:456215"/>
        <dbReference type="EC" id="6.2.1.26"/>
    </reaction>
</comment>
<dbReference type="NCBIfam" id="TIGR01923">
    <property type="entry name" value="menE"/>
    <property type="match status" value="1"/>
</dbReference>
<evidence type="ECO:0000256" key="5">
    <source>
        <dbReference type="HAMAP-Rule" id="MF_00731"/>
    </source>
</evidence>
<dbReference type="Pfam" id="PF00501">
    <property type="entry name" value="AMP-binding"/>
    <property type="match status" value="1"/>
</dbReference>
<evidence type="ECO:0000259" key="7">
    <source>
        <dbReference type="Pfam" id="PF13193"/>
    </source>
</evidence>
<dbReference type="PANTHER" id="PTHR43201:SF5">
    <property type="entry name" value="MEDIUM-CHAIN ACYL-COA LIGASE ACSF2, MITOCHONDRIAL"/>
    <property type="match status" value="1"/>
</dbReference>
<dbReference type="EC" id="6.2.1.26" evidence="5"/>
<dbReference type="GO" id="GO:0005524">
    <property type="term" value="F:ATP binding"/>
    <property type="evidence" value="ECO:0007669"/>
    <property type="project" value="UniProtKB-KW"/>
</dbReference>
<evidence type="ECO:0000256" key="3">
    <source>
        <dbReference type="ARBA" id="ARBA00022741"/>
    </source>
</evidence>
<comment type="caution">
    <text evidence="8">The sequence shown here is derived from an EMBL/GenBank/DDBJ whole genome shotgun (WGS) entry which is preliminary data.</text>
</comment>
<name>A0A4R6BFN6_9STAP</name>
<comment type="pathway">
    <text evidence="5">Quinol/quinone metabolism; menaquinone biosynthesis.</text>
</comment>
<keyword evidence="9" id="KW-1185">Reference proteome</keyword>
<dbReference type="InterPro" id="IPR010192">
    <property type="entry name" value="MenE"/>
</dbReference>
<evidence type="ECO:0000259" key="6">
    <source>
        <dbReference type="Pfam" id="PF00501"/>
    </source>
</evidence>
<evidence type="ECO:0000256" key="1">
    <source>
        <dbReference type="ARBA" id="ARBA00022428"/>
    </source>
</evidence>
<dbReference type="Gene3D" id="3.30.300.30">
    <property type="match status" value="1"/>
</dbReference>